<feature type="region of interest" description="Disordered" evidence="1">
    <location>
        <begin position="654"/>
        <end position="675"/>
    </location>
</feature>
<feature type="domain" description="Peptidase S9 prolyl oligopeptidase catalytic" evidence="2">
    <location>
        <begin position="449"/>
        <end position="649"/>
    </location>
</feature>
<dbReference type="Pfam" id="PF00326">
    <property type="entry name" value="Peptidase_S9"/>
    <property type="match status" value="1"/>
</dbReference>
<dbReference type="InterPro" id="IPR029058">
    <property type="entry name" value="AB_hydrolase_fold"/>
</dbReference>
<evidence type="ECO:0000313" key="5">
    <source>
        <dbReference type="Proteomes" id="UP001589647"/>
    </source>
</evidence>
<dbReference type="Proteomes" id="UP001589647">
    <property type="component" value="Unassembled WGS sequence"/>
</dbReference>
<dbReference type="Gene3D" id="3.40.50.1820">
    <property type="entry name" value="alpha/beta hydrolase"/>
    <property type="match status" value="1"/>
</dbReference>
<sequence>MLFLRSRAGDDPASCLWALDAGTGEERLLADPAALLTAPADGGVPGIGAYAADEAGTLAVFVLAGALWAVDVATGRVRGLPVTGTPRDPRPDPSGRLVAYLSGGALRVIGADGTDDRAVAEPDGPDVRFGAAEYAASGSMGRTRGYWWSPDGTRLLTARVDETRVALWHVGDPAEPARPPRAVRYPAAGTSNADVTLRIADLRGRHVEVAWDRAAFEYVTAAGWDAHGPYMSVQSRDQRTVRVLAADPDSGRTRLLAEQYDRCWVQLVPGTPARTGSGRLVAHADLDGTRRLTLDGVPLTPPGLHLEEVLGVDGEEILFTASDDPAQTHLWLHTPSSGARRISVTPGVHGGTRRAGTLVRLSRTAEHPGTRVLVERGGRPGIEVVSLAQRPVSPLRRLSLVTTARELRSDLHLPSWHRPGDPALPVLLDPYAGPAARRVTAEQAPMMFVSQWFAEQGFAVLVTDGAGTPGRGPDWEREVHGDMFGPVLADQVAALHAVAARRPELDLGRVAMRGWSFGGTLAVMAVLRRPGVFHAAVAGAGTSDQRLYDTHWRERFLGHPDRHPERYDACSTLTGAATLSRPLLLIHGLSDDNVFPAGTLRLSSALLAAGRPHEVLPLAGAAHAPTSDEDVFEGMLLHQLDFLRRHLGDCRTRLRGSRDGEPGRVETGRTSRVGP</sequence>
<name>A0ABV5ICB5_9ACTN</name>
<evidence type="ECO:0000259" key="2">
    <source>
        <dbReference type="Pfam" id="PF00326"/>
    </source>
</evidence>
<keyword evidence="5" id="KW-1185">Reference proteome</keyword>
<reference evidence="4 5" key="1">
    <citation type="submission" date="2024-09" db="EMBL/GenBank/DDBJ databases">
        <authorList>
            <person name="Sun Q."/>
            <person name="Mori K."/>
        </authorList>
    </citation>
    <scope>NUCLEOTIDE SEQUENCE [LARGE SCALE GENOMIC DNA]</scope>
    <source>
        <strain evidence="4 5">CCM 3426</strain>
    </source>
</reference>
<dbReference type="EMBL" id="JBHMEI010000004">
    <property type="protein sequence ID" value="MFB9201404.1"/>
    <property type="molecule type" value="Genomic_DNA"/>
</dbReference>
<protein>
    <submittedName>
        <fullName evidence="4">Prolyl oligopeptidase family serine peptidase</fullName>
    </submittedName>
</protein>
<comment type="caution">
    <text evidence="4">The sequence shown here is derived from an EMBL/GenBank/DDBJ whole genome shotgun (WGS) entry which is preliminary data.</text>
</comment>
<dbReference type="InterPro" id="IPR002469">
    <property type="entry name" value="Peptidase_S9B_N"/>
</dbReference>
<organism evidence="4 5">
    <name type="scientific">Nonomuraea spiralis</name>
    <dbReference type="NCBI Taxonomy" id="46182"/>
    <lineage>
        <taxon>Bacteria</taxon>
        <taxon>Bacillati</taxon>
        <taxon>Actinomycetota</taxon>
        <taxon>Actinomycetes</taxon>
        <taxon>Streptosporangiales</taxon>
        <taxon>Streptosporangiaceae</taxon>
        <taxon>Nonomuraea</taxon>
    </lineage>
</organism>
<dbReference type="RefSeq" id="WP_189650028.1">
    <property type="nucleotide sequence ID" value="NZ_BMRC01000012.1"/>
</dbReference>
<evidence type="ECO:0000256" key="1">
    <source>
        <dbReference type="SAM" id="MobiDB-lite"/>
    </source>
</evidence>
<dbReference type="SUPFAM" id="SSF53474">
    <property type="entry name" value="alpha/beta-Hydrolases"/>
    <property type="match status" value="1"/>
</dbReference>
<dbReference type="Pfam" id="PF00930">
    <property type="entry name" value="DPPIV_N"/>
    <property type="match status" value="1"/>
</dbReference>
<feature type="domain" description="Dipeptidylpeptidase IV N-terminal" evidence="3">
    <location>
        <begin position="65"/>
        <end position="331"/>
    </location>
</feature>
<dbReference type="SUPFAM" id="SSF82171">
    <property type="entry name" value="DPP6 N-terminal domain-like"/>
    <property type="match status" value="1"/>
</dbReference>
<dbReference type="Gene3D" id="2.140.10.30">
    <property type="entry name" value="Dipeptidylpeptidase IV, N-terminal domain"/>
    <property type="match status" value="1"/>
</dbReference>
<dbReference type="InterPro" id="IPR050278">
    <property type="entry name" value="Serine_Prot_S9B/DPPIV"/>
</dbReference>
<gene>
    <name evidence="4" type="ORF">ACFFV7_09400</name>
</gene>
<evidence type="ECO:0000259" key="3">
    <source>
        <dbReference type="Pfam" id="PF00930"/>
    </source>
</evidence>
<dbReference type="InterPro" id="IPR001375">
    <property type="entry name" value="Peptidase_S9_cat"/>
</dbReference>
<dbReference type="PANTHER" id="PTHR11731">
    <property type="entry name" value="PROTEASE FAMILY S9B,C DIPEPTIDYL-PEPTIDASE IV-RELATED"/>
    <property type="match status" value="1"/>
</dbReference>
<feature type="compositionally biased region" description="Basic and acidic residues" evidence="1">
    <location>
        <begin position="654"/>
        <end position="669"/>
    </location>
</feature>
<accession>A0ABV5ICB5</accession>
<proteinExistence type="predicted"/>
<evidence type="ECO:0000313" key="4">
    <source>
        <dbReference type="EMBL" id="MFB9201404.1"/>
    </source>
</evidence>
<dbReference type="PANTHER" id="PTHR11731:SF193">
    <property type="entry name" value="DIPEPTIDYL PEPTIDASE 9"/>
    <property type="match status" value="1"/>
</dbReference>